<name>A0A507CQC2_9FUNG</name>
<protein>
    <submittedName>
        <fullName evidence="2">Uncharacterized protein</fullName>
    </submittedName>
</protein>
<evidence type="ECO:0000313" key="3">
    <source>
        <dbReference type="Proteomes" id="UP000320475"/>
    </source>
</evidence>
<organism evidence="2 3">
    <name type="scientific">Synchytrium endobioticum</name>
    <dbReference type="NCBI Taxonomy" id="286115"/>
    <lineage>
        <taxon>Eukaryota</taxon>
        <taxon>Fungi</taxon>
        <taxon>Fungi incertae sedis</taxon>
        <taxon>Chytridiomycota</taxon>
        <taxon>Chytridiomycota incertae sedis</taxon>
        <taxon>Chytridiomycetes</taxon>
        <taxon>Synchytriales</taxon>
        <taxon>Synchytriaceae</taxon>
        <taxon>Synchytrium</taxon>
    </lineage>
</organism>
<comment type="caution">
    <text evidence="2">The sequence shown here is derived from an EMBL/GenBank/DDBJ whole genome shotgun (WGS) entry which is preliminary data.</text>
</comment>
<accession>A0A507CQC2</accession>
<reference evidence="2 3" key="1">
    <citation type="journal article" date="2019" name="Sci. Rep.">
        <title>Comparative genomics of chytrid fungi reveal insights into the obligate biotrophic and pathogenic lifestyle of Synchytrium endobioticum.</title>
        <authorList>
            <person name="van de Vossenberg B.T.L.H."/>
            <person name="Warris S."/>
            <person name="Nguyen H.D.T."/>
            <person name="van Gent-Pelzer M.P.E."/>
            <person name="Joly D.L."/>
            <person name="van de Geest H.C."/>
            <person name="Bonants P.J.M."/>
            <person name="Smith D.S."/>
            <person name="Levesque C.A."/>
            <person name="van der Lee T.A.J."/>
        </authorList>
    </citation>
    <scope>NUCLEOTIDE SEQUENCE [LARGE SCALE GENOMIC DNA]</scope>
    <source>
        <strain evidence="2 3">LEV6574</strain>
    </source>
</reference>
<dbReference type="OrthoDB" id="2151569at2759"/>
<keyword evidence="1" id="KW-0472">Membrane</keyword>
<dbReference type="EMBL" id="QEAM01000328">
    <property type="protein sequence ID" value="TPX41333.1"/>
    <property type="molecule type" value="Genomic_DNA"/>
</dbReference>
<feature type="transmembrane region" description="Helical" evidence="1">
    <location>
        <begin position="38"/>
        <end position="58"/>
    </location>
</feature>
<evidence type="ECO:0000256" key="1">
    <source>
        <dbReference type="SAM" id="Phobius"/>
    </source>
</evidence>
<evidence type="ECO:0000313" key="2">
    <source>
        <dbReference type="EMBL" id="TPX41333.1"/>
    </source>
</evidence>
<dbReference type="VEuPathDB" id="FungiDB:SeMB42_g03859"/>
<dbReference type="Proteomes" id="UP000320475">
    <property type="component" value="Unassembled WGS sequence"/>
</dbReference>
<keyword evidence="1" id="KW-0812">Transmembrane</keyword>
<sequence length="99" mass="11622">MHYLTSVPREIADNPRALKYRRRVLNPRSFQLSTRFRVFRVGAWMATAASMTWLVLFADWGDGHHALTPVRNLYARQRAWFFGLTEDDIQELKERGKVG</sequence>
<proteinExistence type="predicted"/>
<dbReference type="AlphaFoldDB" id="A0A507CQC2"/>
<gene>
    <name evidence="2" type="ORF">SeLEV6574_g06149</name>
</gene>
<keyword evidence="1" id="KW-1133">Transmembrane helix</keyword>